<dbReference type="GO" id="GO:0032050">
    <property type="term" value="F:clathrin heavy chain binding"/>
    <property type="evidence" value="ECO:0007669"/>
    <property type="project" value="TreeGrafter"/>
</dbReference>
<evidence type="ECO:0000313" key="8">
    <source>
        <dbReference type="EMBL" id="PIN24982.1"/>
    </source>
</evidence>
<organism evidence="8 9">
    <name type="scientific">Handroanthus impetiginosus</name>
    <dbReference type="NCBI Taxonomy" id="429701"/>
    <lineage>
        <taxon>Eukaryota</taxon>
        <taxon>Viridiplantae</taxon>
        <taxon>Streptophyta</taxon>
        <taxon>Embryophyta</taxon>
        <taxon>Tracheophyta</taxon>
        <taxon>Spermatophyta</taxon>
        <taxon>Magnoliopsida</taxon>
        <taxon>eudicotyledons</taxon>
        <taxon>Gunneridae</taxon>
        <taxon>Pentapetalae</taxon>
        <taxon>asterids</taxon>
        <taxon>lamiids</taxon>
        <taxon>Lamiales</taxon>
        <taxon>Bignoniaceae</taxon>
        <taxon>Crescentiina</taxon>
        <taxon>Tabebuia alliance</taxon>
        <taxon>Handroanthus</taxon>
    </lineage>
</organism>
<comment type="subcellular location">
    <subcellularLocation>
        <location evidence="1">Cytoplasmic vesicle</location>
        <location evidence="1">Clathrin-coated vesicle</location>
    </subcellularLocation>
    <subcellularLocation>
        <location evidence="2">Golgi apparatus</location>
    </subcellularLocation>
</comment>
<dbReference type="FunFam" id="1.20.58.150:FF:000005">
    <property type="entry name" value="putative clathrin assembly protein At2g25430"/>
    <property type="match status" value="1"/>
</dbReference>
<dbReference type="Gene3D" id="1.20.58.150">
    <property type="entry name" value="ANTH domain"/>
    <property type="match status" value="1"/>
</dbReference>
<accession>A0A2G9I5E2</accession>
<proteinExistence type="predicted"/>
<dbReference type="GO" id="GO:0006900">
    <property type="term" value="P:vesicle budding from membrane"/>
    <property type="evidence" value="ECO:0007669"/>
    <property type="project" value="TreeGrafter"/>
</dbReference>
<keyword evidence="3" id="KW-0333">Golgi apparatus</keyword>
<feature type="transmembrane region" description="Helical" evidence="5">
    <location>
        <begin position="20"/>
        <end position="40"/>
    </location>
</feature>
<dbReference type="InterPro" id="IPR013809">
    <property type="entry name" value="ENTH"/>
</dbReference>
<evidence type="ECO:0000313" key="9">
    <source>
        <dbReference type="Proteomes" id="UP000231279"/>
    </source>
</evidence>
<keyword evidence="4" id="KW-0968">Cytoplasmic vesicle</keyword>
<dbReference type="SUPFAM" id="SSF89009">
    <property type="entry name" value="GAT-like domain"/>
    <property type="match status" value="1"/>
</dbReference>
<dbReference type="Gene3D" id="1.25.40.90">
    <property type="match status" value="1"/>
</dbReference>
<dbReference type="OrthoDB" id="1723360at2759"/>
<evidence type="ECO:0000256" key="1">
    <source>
        <dbReference type="ARBA" id="ARBA00004132"/>
    </source>
</evidence>
<evidence type="ECO:0000256" key="4">
    <source>
        <dbReference type="ARBA" id="ARBA00023329"/>
    </source>
</evidence>
<dbReference type="InterPro" id="IPR011417">
    <property type="entry name" value="ANTH_dom"/>
</dbReference>
<dbReference type="GO" id="GO:0000149">
    <property type="term" value="F:SNARE binding"/>
    <property type="evidence" value="ECO:0007669"/>
    <property type="project" value="TreeGrafter"/>
</dbReference>
<keyword evidence="9" id="KW-1185">Reference proteome</keyword>
<dbReference type="Proteomes" id="UP000231279">
    <property type="component" value="Unassembled WGS sequence"/>
</dbReference>
<evidence type="ECO:0000256" key="2">
    <source>
        <dbReference type="ARBA" id="ARBA00004555"/>
    </source>
</evidence>
<dbReference type="GO" id="GO:0005905">
    <property type="term" value="C:clathrin-coated pit"/>
    <property type="evidence" value="ECO:0007669"/>
    <property type="project" value="TreeGrafter"/>
</dbReference>
<name>A0A2G9I5E2_9LAMI</name>
<dbReference type="AlphaFoldDB" id="A0A2G9I5E2"/>
<dbReference type="EMBL" id="NKXS01000331">
    <property type="protein sequence ID" value="PIN24982.1"/>
    <property type="molecule type" value="Genomic_DNA"/>
</dbReference>
<gene>
    <name evidence="8" type="ORF">CDL12_02281</name>
</gene>
<dbReference type="GO" id="GO:0072583">
    <property type="term" value="P:clathrin-dependent endocytosis"/>
    <property type="evidence" value="ECO:0007669"/>
    <property type="project" value="InterPro"/>
</dbReference>
<feature type="region of interest" description="Disordered" evidence="6">
    <location>
        <begin position="307"/>
        <end position="331"/>
    </location>
</feature>
<evidence type="ECO:0000256" key="5">
    <source>
        <dbReference type="PROSITE-ProRule" id="PRU00243"/>
    </source>
</evidence>
<dbReference type="GO" id="GO:0048268">
    <property type="term" value="P:clathrin coat assembly"/>
    <property type="evidence" value="ECO:0007669"/>
    <property type="project" value="InterPro"/>
</dbReference>
<evidence type="ECO:0000256" key="6">
    <source>
        <dbReference type="SAM" id="MobiDB-lite"/>
    </source>
</evidence>
<dbReference type="InterPro" id="IPR014712">
    <property type="entry name" value="ANTH_dom_sf"/>
</dbReference>
<dbReference type="InterPro" id="IPR045192">
    <property type="entry name" value="AP180-like"/>
</dbReference>
<keyword evidence="5" id="KW-0812">Transmembrane</keyword>
<dbReference type="PANTHER" id="PTHR22951">
    <property type="entry name" value="CLATHRIN ASSEMBLY PROTEIN"/>
    <property type="match status" value="1"/>
</dbReference>
<evidence type="ECO:0000259" key="7">
    <source>
        <dbReference type="PROSITE" id="PS50942"/>
    </source>
</evidence>
<dbReference type="GO" id="GO:0005545">
    <property type="term" value="F:1-phosphatidylinositol binding"/>
    <property type="evidence" value="ECO:0007669"/>
    <property type="project" value="InterPro"/>
</dbReference>
<sequence length="430" mass="49849">MKKRIRQAFTSLKERMCVSYAKIATIGGFCNIVFILAKATSPDDFPLPSKYVDELLNIFSISPSSHRAFALVFTRRFSKTKSWRVALKCLLLLHCLLRSLPYDSPFRAELLWTRTNSLLSLYPCHFRDSSSSDSQDYTTFLRSYARLLDEALDCFSMEITEEEEQEPLNKMKESVRMIEMLPQLQSLLDRIMDCWPTGAASRSFLVHLAMRHIIHDSFSCYTTLKTEIVMVLDNLIQLPYRSCVAAFGIYKNAAFQADKLSQFHEWCKSMGYCESYEYPLIDRIPDIQIHALEIFLNGMWQLTDQSSSSNISTQTSPLTDEDGDKQGRRERDFDEVMKKDMEIIMEPLTQREVESNSVGWEDLLEASISPNYAYGKGSRNDYLDGRNGWQMQVHNPYDLQSSNPFYQQRHRTNFNYGYSCPNTPMHTWGL</sequence>
<comment type="caution">
    <text evidence="8">The sequence shown here is derived from an EMBL/GenBank/DDBJ whole genome shotgun (WGS) entry which is preliminary data.</text>
</comment>
<keyword evidence="5" id="KW-1133">Transmembrane helix</keyword>
<keyword evidence="5" id="KW-0472">Membrane</keyword>
<dbReference type="InterPro" id="IPR008942">
    <property type="entry name" value="ENTH_VHS"/>
</dbReference>
<dbReference type="SUPFAM" id="SSF48464">
    <property type="entry name" value="ENTH/VHS domain"/>
    <property type="match status" value="1"/>
</dbReference>
<feature type="domain" description="ENTH" evidence="7">
    <location>
        <begin position="24"/>
        <end position="162"/>
    </location>
</feature>
<dbReference type="PROSITE" id="PS50942">
    <property type="entry name" value="ENTH"/>
    <property type="match status" value="1"/>
</dbReference>
<reference evidence="9" key="1">
    <citation type="journal article" date="2018" name="Gigascience">
        <title>Genome assembly of the Pink Ipe (Handroanthus impetiginosus, Bignoniaceae), a highly valued, ecologically keystone Neotropical timber forest tree.</title>
        <authorList>
            <person name="Silva-Junior O.B."/>
            <person name="Grattapaglia D."/>
            <person name="Novaes E."/>
            <person name="Collevatti R.G."/>
        </authorList>
    </citation>
    <scope>NUCLEOTIDE SEQUENCE [LARGE SCALE GENOMIC DNA]</scope>
    <source>
        <strain evidence="9">cv. UFG-1</strain>
    </source>
</reference>
<dbReference type="Pfam" id="PF07651">
    <property type="entry name" value="ANTH"/>
    <property type="match status" value="1"/>
</dbReference>
<protein>
    <recommendedName>
        <fullName evidence="7">ENTH domain-containing protein</fullName>
    </recommendedName>
</protein>
<comment type="caution">
    <text evidence="5">Lacks conserved residue(s) required for the propagation of feature annotation.</text>
</comment>
<dbReference type="GO" id="GO:0030136">
    <property type="term" value="C:clathrin-coated vesicle"/>
    <property type="evidence" value="ECO:0007669"/>
    <property type="project" value="UniProtKB-SubCell"/>
</dbReference>
<dbReference type="SMART" id="SM00273">
    <property type="entry name" value="ENTH"/>
    <property type="match status" value="1"/>
</dbReference>
<feature type="compositionally biased region" description="Low complexity" evidence="6">
    <location>
        <begin position="307"/>
        <end position="316"/>
    </location>
</feature>
<dbReference type="PANTHER" id="PTHR22951:SF22">
    <property type="entry name" value="ENTH DOMAIN-CONTAINING PROTEIN"/>
    <property type="match status" value="1"/>
</dbReference>
<dbReference type="STRING" id="429701.A0A2G9I5E2"/>
<evidence type="ECO:0000256" key="3">
    <source>
        <dbReference type="ARBA" id="ARBA00023034"/>
    </source>
</evidence>
<dbReference type="GO" id="GO:0005546">
    <property type="term" value="F:phosphatidylinositol-4,5-bisphosphate binding"/>
    <property type="evidence" value="ECO:0007669"/>
    <property type="project" value="TreeGrafter"/>
</dbReference>
<dbReference type="GO" id="GO:0005794">
    <property type="term" value="C:Golgi apparatus"/>
    <property type="evidence" value="ECO:0007669"/>
    <property type="project" value="UniProtKB-SubCell"/>
</dbReference>